<dbReference type="PANTHER" id="PTHR30093">
    <property type="entry name" value="GENERAL SECRETION PATHWAY PROTEIN G"/>
    <property type="match status" value="1"/>
</dbReference>
<keyword evidence="1" id="KW-1133">Transmembrane helix</keyword>
<dbReference type="InterPro" id="IPR045584">
    <property type="entry name" value="Pilin-like"/>
</dbReference>
<sequence length="302" mass="33947">MVQSVSGNSRCKMPPGVPVVLFHKNRTGFFQMRTPARRYRFSKMFPTAFTLVELLVVIAIIGVLVGLLLPAIQAARASARYVQCTSNLRQIGLLTIMFRDTHRGSFPHPVDDLGGYALVKKKPADLDPEEEAIYEDEDYVTVTRGSSNFRVAHGRKWPESSRSLPEIFGMEATFVGKKYIEPQAGIFDCPDLTQMSDFWGNSYAFNAKVANYLIKPPVSEPEKMARIAWAWCNTVNLPARSGWREDSVGLTIRAMSKNDPSYGIFKDLFQRPHPQQGDTGCGQNTLYFDGHVKYLSTTCFEL</sequence>
<dbReference type="SUPFAM" id="SSF54523">
    <property type="entry name" value="Pili subunits"/>
    <property type="match status" value="1"/>
</dbReference>
<reference evidence="3 4" key="1">
    <citation type="submission" date="2019-02" db="EMBL/GenBank/DDBJ databases">
        <title>Deep-cultivation of Planctomycetes and their phenomic and genomic characterization uncovers novel biology.</title>
        <authorList>
            <person name="Wiegand S."/>
            <person name="Jogler M."/>
            <person name="Boedeker C."/>
            <person name="Pinto D."/>
            <person name="Vollmers J."/>
            <person name="Rivas-Marin E."/>
            <person name="Kohn T."/>
            <person name="Peeters S.H."/>
            <person name="Heuer A."/>
            <person name="Rast P."/>
            <person name="Oberbeckmann S."/>
            <person name="Bunk B."/>
            <person name="Jeske O."/>
            <person name="Meyerdierks A."/>
            <person name="Storesund J.E."/>
            <person name="Kallscheuer N."/>
            <person name="Luecker S."/>
            <person name="Lage O.M."/>
            <person name="Pohl T."/>
            <person name="Merkel B.J."/>
            <person name="Hornburger P."/>
            <person name="Mueller R.-W."/>
            <person name="Bruemmer F."/>
            <person name="Labrenz M."/>
            <person name="Spormann A.M."/>
            <person name="Op Den Camp H."/>
            <person name="Overmann J."/>
            <person name="Amann R."/>
            <person name="Jetten M.S.M."/>
            <person name="Mascher T."/>
            <person name="Medema M.H."/>
            <person name="Devos D.P."/>
            <person name="Kaster A.-K."/>
            <person name="Ovreas L."/>
            <person name="Rohde M."/>
            <person name="Galperin M.Y."/>
            <person name="Jogler C."/>
        </authorList>
    </citation>
    <scope>NUCLEOTIDE SEQUENCE [LARGE SCALE GENOMIC DNA]</scope>
    <source>
        <strain evidence="3 4">Pla144</strain>
    </source>
</reference>
<gene>
    <name evidence="3" type="ORF">Pla144_31840</name>
</gene>
<keyword evidence="4" id="KW-1185">Reference proteome</keyword>
<accession>A0A5C6CN44</accession>
<keyword evidence="1" id="KW-0812">Transmembrane</keyword>
<dbReference type="AlphaFoldDB" id="A0A5C6CN44"/>
<dbReference type="EMBL" id="SJPS01000004">
    <property type="protein sequence ID" value="TWU25970.1"/>
    <property type="molecule type" value="Genomic_DNA"/>
</dbReference>
<dbReference type="InterPro" id="IPR012902">
    <property type="entry name" value="N_methyl_site"/>
</dbReference>
<protein>
    <recommendedName>
        <fullName evidence="2">DUF1559 domain-containing protein</fullName>
    </recommendedName>
</protein>
<dbReference type="InterPro" id="IPR011453">
    <property type="entry name" value="DUF1559"/>
</dbReference>
<feature type="transmembrane region" description="Helical" evidence="1">
    <location>
        <begin position="47"/>
        <end position="69"/>
    </location>
</feature>
<name>A0A5C6CN44_9BACT</name>
<dbReference type="Gene3D" id="3.30.700.10">
    <property type="entry name" value="Glycoprotein, Type 4 Pilin"/>
    <property type="match status" value="1"/>
</dbReference>
<evidence type="ECO:0000313" key="4">
    <source>
        <dbReference type="Proteomes" id="UP000318437"/>
    </source>
</evidence>
<proteinExistence type="predicted"/>
<dbReference type="PANTHER" id="PTHR30093:SF2">
    <property type="entry name" value="TYPE II SECRETION SYSTEM PROTEIN H"/>
    <property type="match status" value="1"/>
</dbReference>
<organism evidence="3 4">
    <name type="scientific">Bythopirellula polymerisocia</name>
    <dbReference type="NCBI Taxonomy" id="2528003"/>
    <lineage>
        <taxon>Bacteria</taxon>
        <taxon>Pseudomonadati</taxon>
        <taxon>Planctomycetota</taxon>
        <taxon>Planctomycetia</taxon>
        <taxon>Pirellulales</taxon>
        <taxon>Lacipirellulaceae</taxon>
        <taxon>Bythopirellula</taxon>
    </lineage>
</organism>
<evidence type="ECO:0000313" key="3">
    <source>
        <dbReference type="EMBL" id="TWU25970.1"/>
    </source>
</evidence>
<dbReference type="NCBIfam" id="TIGR02532">
    <property type="entry name" value="IV_pilin_GFxxxE"/>
    <property type="match status" value="1"/>
</dbReference>
<dbReference type="Pfam" id="PF07596">
    <property type="entry name" value="SBP_bac_10"/>
    <property type="match status" value="1"/>
</dbReference>
<evidence type="ECO:0000259" key="2">
    <source>
        <dbReference type="Pfam" id="PF07596"/>
    </source>
</evidence>
<keyword evidence="1" id="KW-0472">Membrane</keyword>
<dbReference type="Proteomes" id="UP000318437">
    <property type="component" value="Unassembled WGS sequence"/>
</dbReference>
<comment type="caution">
    <text evidence="3">The sequence shown here is derived from an EMBL/GenBank/DDBJ whole genome shotgun (WGS) entry which is preliminary data.</text>
</comment>
<feature type="domain" description="DUF1559" evidence="2">
    <location>
        <begin position="73"/>
        <end position="107"/>
    </location>
</feature>
<evidence type="ECO:0000256" key="1">
    <source>
        <dbReference type="SAM" id="Phobius"/>
    </source>
</evidence>